<organism evidence="12">
    <name type="scientific">marine metagenome</name>
    <dbReference type="NCBI Taxonomy" id="408172"/>
    <lineage>
        <taxon>unclassified sequences</taxon>
        <taxon>metagenomes</taxon>
        <taxon>ecological metagenomes</taxon>
    </lineage>
</organism>
<keyword evidence="3" id="KW-0808">Transferase</keyword>
<feature type="transmembrane region" description="Helical" evidence="10">
    <location>
        <begin position="31"/>
        <end position="50"/>
    </location>
</feature>
<evidence type="ECO:0000256" key="4">
    <source>
        <dbReference type="ARBA" id="ARBA00022692"/>
    </source>
</evidence>
<accession>A0A381TCT3</accession>
<evidence type="ECO:0000256" key="8">
    <source>
        <dbReference type="ARBA" id="ARBA00022989"/>
    </source>
</evidence>
<dbReference type="PROSITE" id="PS51794">
    <property type="entry name" value="DAC"/>
    <property type="match status" value="1"/>
</dbReference>
<reference evidence="12" key="1">
    <citation type="submission" date="2018-05" db="EMBL/GenBank/DDBJ databases">
        <authorList>
            <person name="Lanie J.A."/>
            <person name="Ng W.-L."/>
            <person name="Kazmierczak K.M."/>
            <person name="Andrzejewski T.M."/>
            <person name="Davidsen T.M."/>
            <person name="Wayne K.J."/>
            <person name="Tettelin H."/>
            <person name="Glass J.I."/>
            <person name="Rusch D."/>
            <person name="Podicherti R."/>
            <person name="Tsui H.-C.T."/>
            <person name="Winkler M.E."/>
        </authorList>
    </citation>
    <scope>NUCLEOTIDE SEQUENCE</scope>
</reference>
<keyword evidence="6" id="KW-0547">Nucleotide-binding</keyword>
<proteinExistence type="inferred from homology"/>
<dbReference type="Pfam" id="PF02457">
    <property type="entry name" value="DAC"/>
    <property type="match status" value="1"/>
</dbReference>
<name>A0A381TCT3_9ZZZZ</name>
<sequence>MLIGLIILLIASFLFNAIGFSATSWLVNQFQTVWVVAFVILFQPEIRRLLIYVGQTRFFRSIFRVGTSRSLEAVVDASLKMSDRQWGALIVIQRETGLRAYKESGISIKGEVSTALLLSIFNPSSPLHDGAVILQNTLVEAAGCILPLTESDMVNPDMGTRHRAALGLTEESDAIVIVVSEERGAIAAAENGRFVNLDMDEMSLRRYLNERLFISSGD</sequence>
<dbReference type="AlphaFoldDB" id="A0A381TCT3"/>
<dbReference type="GO" id="GO:0004016">
    <property type="term" value="F:adenylate cyclase activity"/>
    <property type="evidence" value="ECO:0007669"/>
    <property type="project" value="InterPro"/>
</dbReference>
<dbReference type="HAMAP" id="MF_01499">
    <property type="entry name" value="DacA"/>
    <property type="match status" value="1"/>
</dbReference>
<keyword evidence="8 10" id="KW-1133">Transmembrane helix</keyword>
<evidence type="ECO:0000256" key="3">
    <source>
        <dbReference type="ARBA" id="ARBA00022679"/>
    </source>
</evidence>
<evidence type="ECO:0000313" key="12">
    <source>
        <dbReference type="EMBL" id="SVA13965.1"/>
    </source>
</evidence>
<dbReference type="InterPro" id="IPR050338">
    <property type="entry name" value="DisA"/>
</dbReference>
<evidence type="ECO:0000256" key="10">
    <source>
        <dbReference type="SAM" id="Phobius"/>
    </source>
</evidence>
<evidence type="ECO:0000256" key="1">
    <source>
        <dbReference type="ARBA" id="ARBA00000877"/>
    </source>
</evidence>
<evidence type="ECO:0000256" key="9">
    <source>
        <dbReference type="ARBA" id="ARBA00023136"/>
    </source>
</evidence>
<dbReference type="InterPro" id="IPR036888">
    <property type="entry name" value="DNA_integrity_DisA_N_sf"/>
</dbReference>
<feature type="domain" description="DAC" evidence="11">
    <location>
        <begin position="43"/>
        <end position="201"/>
    </location>
</feature>
<evidence type="ECO:0000256" key="5">
    <source>
        <dbReference type="ARBA" id="ARBA00022695"/>
    </source>
</evidence>
<dbReference type="InterPro" id="IPR003390">
    <property type="entry name" value="DNA_integrity_scan_DisA_N"/>
</dbReference>
<dbReference type="PIRSF" id="PIRSF004793">
    <property type="entry name" value="UCP004793"/>
    <property type="match status" value="1"/>
</dbReference>
<dbReference type="PANTHER" id="PTHR34185:SF1">
    <property type="entry name" value="DIADENYLATE CYCLASE"/>
    <property type="match status" value="1"/>
</dbReference>
<dbReference type="GO" id="GO:0006171">
    <property type="term" value="P:cAMP biosynthetic process"/>
    <property type="evidence" value="ECO:0007669"/>
    <property type="project" value="InterPro"/>
</dbReference>
<evidence type="ECO:0000256" key="7">
    <source>
        <dbReference type="ARBA" id="ARBA00022840"/>
    </source>
</evidence>
<keyword evidence="5" id="KW-0548">Nucleotidyltransferase</keyword>
<gene>
    <name evidence="12" type="ORF">METZ01_LOCUS66819</name>
</gene>
<dbReference type="PANTHER" id="PTHR34185">
    <property type="entry name" value="DIADENYLATE CYCLASE"/>
    <property type="match status" value="1"/>
</dbReference>
<dbReference type="GO" id="GO:0106408">
    <property type="term" value="F:diadenylate cyclase activity"/>
    <property type="evidence" value="ECO:0007669"/>
    <property type="project" value="UniProtKB-EC"/>
</dbReference>
<evidence type="ECO:0000256" key="6">
    <source>
        <dbReference type="ARBA" id="ARBA00022741"/>
    </source>
</evidence>
<evidence type="ECO:0000256" key="2">
    <source>
        <dbReference type="ARBA" id="ARBA00022475"/>
    </source>
</evidence>
<evidence type="ECO:0000259" key="11">
    <source>
        <dbReference type="PROSITE" id="PS51794"/>
    </source>
</evidence>
<dbReference type="InterPro" id="IPR034701">
    <property type="entry name" value="CdaA"/>
</dbReference>
<keyword evidence="9 10" id="KW-0472">Membrane</keyword>
<dbReference type="Gene3D" id="3.40.1700.10">
    <property type="entry name" value="DNA integrity scanning protein, DisA, N-terminal domain"/>
    <property type="match status" value="1"/>
</dbReference>
<keyword evidence="2" id="KW-1003">Cell membrane</keyword>
<dbReference type="SUPFAM" id="SSF143597">
    <property type="entry name" value="YojJ-like"/>
    <property type="match status" value="1"/>
</dbReference>
<dbReference type="GO" id="GO:0005524">
    <property type="term" value="F:ATP binding"/>
    <property type="evidence" value="ECO:0007669"/>
    <property type="project" value="UniProtKB-KW"/>
</dbReference>
<comment type="catalytic activity">
    <reaction evidence="1">
        <text>2 ATP = 3',3'-c-di-AMP + 2 diphosphate</text>
        <dbReference type="Rhea" id="RHEA:35655"/>
        <dbReference type="ChEBI" id="CHEBI:30616"/>
        <dbReference type="ChEBI" id="CHEBI:33019"/>
        <dbReference type="ChEBI" id="CHEBI:71500"/>
        <dbReference type="EC" id="2.7.7.85"/>
    </reaction>
</comment>
<keyword evidence="4 10" id="KW-0812">Transmembrane</keyword>
<dbReference type="InterPro" id="IPR014046">
    <property type="entry name" value="C-di-AMP_synthase"/>
</dbReference>
<dbReference type="EMBL" id="UINC01004389">
    <property type="protein sequence ID" value="SVA13965.1"/>
    <property type="molecule type" value="Genomic_DNA"/>
</dbReference>
<protein>
    <recommendedName>
        <fullName evidence="11">DAC domain-containing protein</fullName>
    </recommendedName>
</protein>
<keyword evidence="7" id="KW-0067">ATP-binding</keyword>